<dbReference type="InterPro" id="IPR038883">
    <property type="entry name" value="AN11006-like"/>
</dbReference>
<protein>
    <submittedName>
        <fullName evidence="1">Uncharacterized protein</fullName>
    </submittedName>
</protein>
<dbReference type="Proteomes" id="UP001324427">
    <property type="component" value="Unassembled WGS sequence"/>
</dbReference>
<evidence type="ECO:0000313" key="2">
    <source>
        <dbReference type="Proteomes" id="UP001324427"/>
    </source>
</evidence>
<proteinExistence type="predicted"/>
<dbReference type="PANTHER" id="PTHR42085:SF2">
    <property type="entry name" value="F-BOX DOMAIN-CONTAINING PROTEIN"/>
    <property type="match status" value="1"/>
</dbReference>
<sequence length="176" mass="19919">MSSPRTKQTSFLDLPAELRNDIYHLALTHDTVTVTDRLIEPALLSTTRQIRRETLPIFYGANTFEAPYPPFMMDLSADKISMLRAVRAVHPSFAVKLQGRASHRSIEGIAKNVGYIRERVYRLVEVHGKGSLKRDVLLVPLMPGVAGERIEWMTLAELERRLVLAAELRLVADREA</sequence>
<keyword evidence="2" id="KW-1185">Reference proteome</keyword>
<gene>
    <name evidence="1" type="ORF">LTR36_003845</name>
</gene>
<accession>A0AAV9JK86</accession>
<reference evidence="1 2" key="1">
    <citation type="submission" date="2021-11" db="EMBL/GenBank/DDBJ databases">
        <title>Black yeast isolated from Biological Soil Crust.</title>
        <authorList>
            <person name="Kurbessoian T."/>
        </authorList>
    </citation>
    <scope>NUCLEOTIDE SEQUENCE [LARGE SCALE GENOMIC DNA]</scope>
    <source>
        <strain evidence="1 2">CCFEE 5522</strain>
    </source>
</reference>
<name>A0AAV9JK86_9PEZI</name>
<dbReference type="PANTHER" id="PTHR42085">
    <property type="entry name" value="F-BOX DOMAIN-CONTAINING PROTEIN"/>
    <property type="match status" value="1"/>
</dbReference>
<dbReference type="EMBL" id="JAVFHQ010000022">
    <property type="protein sequence ID" value="KAK4544940.1"/>
    <property type="molecule type" value="Genomic_DNA"/>
</dbReference>
<organism evidence="1 2">
    <name type="scientific">Oleoguttula mirabilis</name>
    <dbReference type="NCBI Taxonomy" id="1507867"/>
    <lineage>
        <taxon>Eukaryota</taxon>
        <taxon>Fungi</taxon>
        <taxon>Dikarya</taxon>
        <taxon>Ascomycota</taxon>
        <taxon>Pezizomycotina</taxon>
        <taxon>Dothideomycetes</taxon>
        <taxon>Dothideomycetidae</taxon>
        <taxon>Mycosphaerellales</taxon>
        <taxon>Teratosphaeriaceae</taxon>
        <taxon>Oleoguttula</taxon>
    </lineage>
</organism>
<evidence type="ECO:0000313" key="1">
    <source>
        <dbReference type="EMBL" id="KAK4544940.1"/>
    </source>
</evidence>
<dbReference type="AlphaFoldDB" id="A0AAV9JK86"/>
<comment type="caution">
    <text evidence="1">The sequence shown here is derived from an EMBL/GenBank/DDBJ whole genome shotgun (WGS) entry which is preliminary data.</text>
</comment>